<proteinExistence type="predicted"/>
<dbReference type="InterPro" id="IPR039697">
    <property type="entry name" value="Alcohol_dehydrogenase_Fe"/>
</dbReference>
<protein>
    <submittedName>
        <fullName evidence="3">Alcohol dehydrogenase</fullName>
    </submittedName>
</protein>
<evidence type="ECO:0000313" key="4">
    <source>
        <dbReference type="Proteomes" id="UP000187151"/>
    </source>
</evidence>
<feature type="domain" description="Alcohol dehydrogenase iron-type/glycerol dehydrogenase GldA" evidence="2">
    <location>
        <begin position="9"/>
        <end position="177"/>
    </location>
</feature>
<dbReference type="PANTHER" id="PTHR11496">
    <property type="entry name" value="ALCOHOL DEHYDROGENASE"/>
    <property type="match status" value="1"/>
</dbReference>
<dbReference type="InterPro" id="IPR049692">
    <property type="entry name" value="Daptide_DH"/>
</dbReference>
<comment type="caution">
    <text evidence="3">The sequence shown here is derived from an EMBL/GenBank/DDBJ whole genome shotgun (WGS) entry which is preliminary data.</text>
</comment>
<dbReference type="Pfam" id="PF00465">
    <property type="entry name" value="Fe-ADH"/>
    <property type="match status" value="1"/>
</dbReference>
<gene>
    <name evidence="3" type="ORF">AVW11_16395</name>
</gene>
<evidence type="ECO:0000259" key="2">
    <source>
        <dbReference type="Pfam" id="PF00465"/>
    </source>
</evidence>
<dbReference type="NCBIfam" id="NF041822">
    <property type="entry name" value="daptide_DH"/>
    <property type="match status" value="1"/>
</dbReference>
<dbReference type="SUPFAM" id="SSF56796">
    <property type="entry name" value="Dehydroquinate synthase-like"/>
    <property type="match status" value="1"/>
</dbReference>
<dbReference type="PANTHER" id="PTHR11496:SF83">
    <property type="entry name" value="HYDROXYACID-OXOACID TRANSHYDROGENASE, MITOCHONDRIAL"/>
    <property type="match status" value="1"/>
</dbReference>
<keyword evidence="4" id="KW-1185">Reference proteome</keyword>
<name>A0ABX3G1J1_9ACTN</name>
<evidence type="ECO:0000256" key="1">
    <source>
        <dbReference type="ARBA" id="ARBA00023002"/>
    </source>
</evidence>
<evidence type="ECO:0000313" key="3">
    <source>
        <dbReference type="EMBL" id="OLZ65636.1"/>
    </source>
</evidence>
<keyword evidence="1" id="KW-0560">Oxidoreductase</keyword>
<organism evidence="3 4">
    <name type="scientific">Streptomyces amritsarensis</name>
    <dbReference type="NCBI Taxonomy" id="681158"/>
    <lineage>
        <taxon>Bacteria</taxon>
        <taxon>Bacillati</taxon>
        <taxon>Actinomycetota</taxon>
        <taxon>Actinomycetes</taxon>
        <taxon>Kitasatosporales</taxon>
        <taxon>Streptomycetaceae</taxon>
        <taxon>Streptomyces</taxon>
    </lineage>
</organism>
<dbReference type="InterPro" id="IPR001670">
    <property type="entry name" value="ADH_Fe/GldA"/>
</dbReference>
<reference evidence="3 4" key="1">
    <citation type="submission" date="2016-01" db="EMBL/GenBank/DDBJ databases">
        <title>Streptomyces amritsarensis strain MTCC 11845 genome sequencing and assembly.</title>
        <authorList>
            <person name="Sharma D."/>
            <person name="Nair G.R."/>
            <person name="Kaur G."/>
            <person name="Manhas R.K."/>
            <person name="Mayilraj S."/>
        </authorList>
    </citation>
    <scope>NUCLEOTIDE SEQUENCE [LARGE SCALE GENOMIC DNA]</scope>
    <source>
        <strain evidence="3 4">MTCC 11845</strain>
    </source>
</reference>
<dbReference type="Proteomes" id="UP000187151">
    <property type="component" value="Unassembled WGS sequence"/>
</dbReference>
<dbReference type="Gene3D" id="3.40.50.1970">
    <property type="match status" value="1"/>
</dbReference>
<sequence>MNLSWHCPTLTLFGADGIAGWLDARPALRHITVLVDAAVADSPIVSRVRTSVAGSRRDVLVLALEGAGDAEGVLALGDNLHGTDVVVAVGGGALLDQAKLAALARNNPAARTRLTLPQRSGLILLPPGIQRGLPLVAVPTTVGTGAEVSAAACLAFPQGRRLILGESLQPEVAVLDPLATSTLPDELIAEGVLEALFRVVSLYAGDHRDLPTEDALAETLATRLAQLGHQLRDVRLGGGRSDDRIRLEIAKVSGLTHLGWTYIGRDRYGAKGWYLANELSSVLGLRKMTAVAALLEPLWRAIADGDQRLGSARRLSRIWALLRATAPDALPEDPAEGIGALTDSWLVDRRISADAARLDTVTARTVRAWGAGLPMLGGLRAADVRGLLDGAVLDAEPALS</sequence>
<accession>A0ABX3G1J1</accession>
<dbReference type="RefSeq" id="WP_060180048.1">
    <property type="nucleotide sequence ID" value="NZ_MQUR01000034.1"/>
</dbReference>
<dbReference type="EMBL" id="MQUR01000034">
    <property type="protein sequence ID" value="OLZ65636.1"/>
    <property type="molecule type" value="Genomic_DNA"/>
</dbReference>